<comment type="caution">
    <text evidence="6">The sequence shown here is derived from an EMBL/GenBank/DDBJ whole genome shotgun (WGS) entry which is preliminary data.</text>
</comment>
<dbReference type="PANTHER" id="PTHR31544:SF2">
    <property type="entry name" value="AIG2-LIKE PROTEIN D"/>
    <property type="match status" value="1"/>
</dbReference>
<evidence type="ECO:0000256" key="1">
    <source>
        <dbReference type="ARBA" id="ARBA00002782"/>
    </source>
</evidence>
<accession>A0AAW1PRI2</accession>
<dbReference type="Proteomes" id="UP001465755">
    <property type="component" value="Unassembled WGS sequence"/>
</dbReference>
<feature type="domain" description="Gamma-glutamylcyclotransferase AIG2-like" evidence="5">
    <location>
        <begin position="4"/>
        <end position="115"/>
    </location>
</feature>
<dbReference type="AlphaFoldDB" id="A0AAW1PRI2"/>
<dbReference type="PANTHER" id="PTHR31544">
    <property type="entry name" value="AIG2-LIKE PROTEIN D"/>
    <property type="match status" value="1"/>
</dbReference>
<keyword evidence="3" id="KW-0808">Transferase</keyword>
<dbReference type="CDD" id="cd06661">
    <property type="entry name" value="GGCT_like"/>
    <property type="match status" value="1"/>
</dbReference>
<dbReference type="EMBL" id="JALJOQ010000012">
    <property type="protein sequence ID" value="KAK9811051.1"/>
    <property type="molecule type" value="Genomic_DNA"/>
</dbReference>
<evidence type="ECO:0000256" key="3">
    <source>
        <dbReference type="ARBA" id="ARBA00022679"/>
    </source>
</evidence>
<dbReference type="InterPro" id="IPR045038">
    <property type="entry name" value="AIG2-like"/>
</dbReference>
<keyword evidence="7" id="KW-1185">Reference proteome</keyword>
<evidence type="ECO:0000259" key="5">
    <source>
        <dbReference type="Pfam" id="PF06094"/>
    </source>
</evidence>
<dbReference type="InterPro" id="IPR009288">
    <property type="entry name" value="AIG2-like_dom"/>
</dbReference>
<dbReference type="SUPFAM" id="SSF110857">
    <property type="entry name" value="Gamma-glutamyl cyclotransferase-like"/>
    <property type="match status" value="1"/>
</dbReference>
<dbReference type="InterPro" id="IPR013024">
    <property type="entry name" value="GGCT-like"/>
</dbReference>
<dbReference type="InterPro" id="IPR036568">
    <property type="entry name" value="GGCT-like_sf"/>
</dbReference>
<protein>
    <recommendedName>
        <fullName evidence="4">Putative gamma-glutamylcyclotransferase</fullName>
    </recommendedName>
</protein>
<evidence type="ECO:0000313" key="7">
    <source>
        <dbReference type="Proteomes" id="UP001465755"/>
    </source>
</evidence>
<evidence type="ECO:0000256" key="4">
    <source>
        <dbReference type="ARBA" id="ARBA00030602"/>
    </source>
</evidence>
<evidence type="ECO:0000313" key="6">
    <source>
        <dbReference type="EMBL" id="KAK9811051.1"/>
    </source>
</evidence>
<evidence type="ECO:0000256" key="2">
    <source>
        <dbReference type="ARBA" id="ARBA00008861"/>
    </source>
</evidence>
<sequence>MHSVFVYGTLMAEEVTHALLHRLPPTHAATLAGFKRHRIENQVFPAIVATSSADTIQGLLVTELTDEELDVFDEFEDIEYTRDEVLVTGENGAHKKAFVYVWKDTLRHLLYGEWDYNEFREKHLEKYLTLCFRSSGHPTQEVDVPPS</sequence>
<name>A0AAW1PRI2_9CHLO</name>
<organism evidence="6 7">
    <name type="scientific">Symbiochloris irregularis</name>
    <dbReference type="NCBI Taxonomy" id="706552"/>
    <lineage>
        <taxon>Eukaryota</taxon>
        <taxon>Viridiplantae</taxon>
        <taxon>Chlorophyta</taxon>
        <taxon>core chlorophytes</taxon>
        <taxon>Trebouxiophyceae</taxon>
        <taxon>Trebouxiales</taxon>
        <taxon>Trebouxiaceae</taxon>
        <taxon>Symbiochloris</taxon>
    </lineage>
</organism>
<comment type="function">
    <text evidence="1">Putative gamma-glutamylcyclotransferase.</text>
</comment>
<dbReference type="Pfam" id="PF06094">
    <property type="entry name" value="GGACT"/>
    <property type="match status" value="1"/>
</dbReference>
<proteinExistence type="inferred from homology"/>
<dbReference type="GO" id="GO:0016740">
    <property type="term" value="F:transferase activity"/>
    <property type="evidence" value="ECO:0007669"/>
    <property type="project" value="UniProtKB-KW"/>
</dbReference>
<comment type="similarity">
    <text evidence="2">Belongs to the gamma-glutamylcyclotransferase family.</text>
</comment>
<reference evidence="6 7" key="1">
    <citation type="journal article" date="2024" name="Nat. Commun.">
        <title>Phylogenomics reveals the evolutionary origins of lichenization in chlorophyte algae.</title>
        <authorList>
            <person name="Puginier C."/>
            <person name="Libourel C."/>
            <person name="Otte J."/>
            <person name="Skaloud P."/>
            <person name="Haon M."/>
            <person name="Grisel S."/>
            <person name="Petersen M."/>
            <person name="Berrin J.G."/>
            <person name="Delaux P.M."/>
            <person name="Dal Grande F."/>
            <person name="Keller J."/>
        </authorList>
    </citation>
    <scope>NUCLEOTIDE SEQUENCE [LARGE SCALE GENOMIC DNA]</scope>
    <source>
        <strain evidence="6 7">SAG 2036</strain>
    </source>
</reference>
<dbReference type="Gene3D" id="3.10.490.10">
    <property type="entry name" value="Gamma-glutamyl cyclotransferase-like"/>
    <property type="match status" value="1"/>
</dbReference>
<gene>
    <name evidence="6" type="ORF">WJX73_009402</name>
</gene>